<evidence type="ECO:0000313" key="3">
    <source>
        <dbReference type="EMBL" id="GEO40124.1"/>
    </source>
</evidence>
<name>A0A512DUH2_9PROT</name>
<keyword evidence="1" id="KW-0732">Signal</keyword>
<dbReference type="EMBL" id="BJYZ01000019">
    <property type="protein sequence ID" value="GEO40124.1"/>
    <property type="molecule type" value="Genomic_DNA"/>
</dbReference>
<protein>
    <recommendedName>
        <fullName evidence="2">Ice-binding protein C-terminal domain-containing protein</fullName>
    </recommendedName>
</protein>
<sequence length="423" mass="43781">MRLQCLLFVGMLASTPVAMLAGPAFAVPAYTLTDLGTLGGHAVGDMPDSFGADINNKGQVTGASVTASGFMHAFRWDPATGMQDLGTPGENSIGRGINENGQVTGSRGDGGAFLWDPATGLQDLGTLGGSQASGHRINAKGQVTGTSQIAPGSFQTHAFLWDAVGGMQDLGTLGGTNSIGLGINSRGQVTGMDDSEGVPPRTFLWDPVIGMRDLGNLGGSNISSFGNDINDSGQVTGASTIDVGLRAFLWDPATGMQDLNRMIPPGSGWILGQGLAINDTGQITGSGSFGGVERGFLLTPVAVTEVPEPGTLTLIGIGVVGFGLLRRRASSGRETWLLLGISLPICRLPGDGLLAAVIVRQRRGTRGTRGAAMSDNAFTESTALAPRANAAEKWIALRAATWIIAGSPSSWSRHRARRDRRQS</sequence>
<dbReference type="Pfam" id="PF07589">
    <property type="entry name" value="PEP-CTERM"/>
    <property type="match status" value="1"/>
</dbReference>
<organism evidence="3 4">
    <name type="scientific">Skermanella aerolata</name>
    <dbReference type="NCBI Taxonomy" id="393310"/>
    <lineage>
        <taxon>Bacteria</taxon>
        <taxon>Pseudomonadati</taxon>
        <taxon>Pseudomonadota</taxon>
        <taxon>Alphaproteobacteria</taxon>
        <taxon>Rhodospirillales</taxon>
        <taxon>Azospirillaceae</taxon>
        <taxon>Skermanella</taxon>
    </lineage>
</organism>
<dbReference type="OrthoDB" id="6848220at2"/>
<evidence type="ECO:0000256" key="1">
    <source>
        <dbReference type="SAM" id="SignalP"/>
    </source>
</evidence>
<reference evidence="3 4" key="1">
    <citation type="submission" date="2019-07" db="EMBL/GenBank/DDBJ databases">
        <title>Whole genome shotgun sequence of Skermanella aerolata NBRC 106429.</title>
        <authorList>
            <person name="Hosoyama A."/>
            <person name="Uohara A."/>
            <person name="Ohji S."/>
            <person name="Ichikawa N."/>
        </authorList>
    </citation>
    <scope>NUCLEOTIDE SEQUENCE [LARGE SCALE GENOMIC DNA]</scope>
    <source>
        <strain evidence="3 4">NBRC 106429</strain>
    </source>
</reference>
<dbReference type="InterPro" id="IPR013424">
    <property type="entry name" value="Ice-binding_C"/>
</dbReference>
<dbReference type="Proteomes" id="UP000321523">
    <property type="component" value="Unassembled WGS sequence"/>
</dbReference>
<feature type="domain" description="Ice-binding protein C-terminal" evidence="2">
    <location>
        <begin position="306"/>
        <end position="327"/>
    </location>
</feature>
<evidence type="ECO:0000313" key="4">
    <source>
        <dbReference type="Proteomes" id="UP000321523"/>
    </source>
</evidence>
<dbReference type="AlphaFoldDB" id="A0A512DUH2"/>
<gene>
    <name evidence="3" type="ORF">SAE02_42720</name>
</gene>
<accession>A0A512DUH2</accession>
<dbReference type="NCBIfam" id="TIGR02595">
    <property type="entry name" value="PEP_CTERM"/>
    <property type="match status" value="1"/>
</dbReference>
<feature type="chain" id="PRO_5021809326" description="Ice-binding protein C-terminal domain-containing protein" evidence="1">
    <location>
        <begin position="27"/>
        <end position="423"/>
    </location>
</feature>
<dbReference type="InterPro" id="IPR014262">
    <property type="entry name" value="HAF_rpt"/>
</dbReference>
<evidence type="ECO:0000259" key="2">
    <source>
        <dbReference type="Pfam" id="PF07589"/>
    </source>
</evidence>
<dbReference type="NCBIfam" id="TIGR02913">
    <property type="entry name" value="HAF_rpt"/>
    <property type="match status" value="5"/>
</dbReference>
<feature type="signal peptide" evidence="1">
    <location>
        <begin position="1"/>
        <end position="26"/>
    </location>
</feature>
<keyword evidence="4" id="KW-1185">Reference proteome</keyword>
<proteinExistence type="predicted"/>
<comment type="caution">
    <text evidence="3">The sequence shown here is derived from an EMBL/GenBank/DDBJ whole genome shotgun (WGS) entry which is preliminary data.</text>
</comment>